<comment type="caution">
    <text evidence="2">The sequence shown here is derived from an EMBL/GenBank/DDBJ whole genome shotgun (WGS) entry which is preliminary data.</text>
</comment>
<name>A0A0F8ZJ29_9ZZZZ</name>
<dbReference type="EMBL" id="LAZR01060095">
    <property type="protein sequence ID" value="KKK66404.1"/>
    <property type="molecule type" value="Genomic_DNA"/>
</dbReference>
<evidence type="ECO:0008006" key="3">
    <source>
        <dbReference type="Google" id="ProtNLM"/>
    </source>
</evidence>
<feature type="non-terminal residue" evidence="2">
    <location>
        <position position="64"/>
    </location>
</feature>
<reference evidence="2" key="1">
    <citation type="journal article" date="2015" name="Nature">
        <title>Complex archaea that bridge the gap between prokaryotes and eukaryotes.</title>
        <authorList>
            <person name="Spang A."/>
            <person name="Saw J.H."/>
            <person name="Jorgensen S.L."/>
            <person name="Zaremba-Niedzwiedzka K."/>
            <person name="Martijn J."/>
            <person name="Lind A.E."/>
            <person name="van Eijk R."/>
            <person name="Schleper C."/>
            <person name="Guy L."/>
            <person name="Ettema T.J."/>
        </authorList>
    </citation>
    <scope>NUCLEOTIDE SEQUENCE</scope>
</reference>
<evidence type="ECO:0000313" key="2">
    <source>
        <dbReference type="EMBL" id="KKK66404.1"/>
    </source>
</evidence>
<accession>A0A0F8ZJ29</accession>
<proteinExistence type="predicted"/>
<gene>
    <name evidence="2" type="ORF">LCGC14_2964450</name>
</gene>
<protein>
    <recommendedName>
        <fullName evidence="3">YvrJ family protein</fullName>
    </recommendedName>
</protein>
<feature type="transmembrane region" description="Helical" evidence="1">
    <location>
        <begin position="12"/>
        <end position="31"/>
    </location>
</feature>
<keyword evidence="1" id="KW-0472">Membrane</keyword>
<dbReference type="AlphaFoldDB" id="A0A0F8ZJ29"/>
<keyword evidence="1" id="KW-0812">Transmembrane</keyword>
<evidence type="ECO:0000256" key="1">
    <source>
        <dbReference type="SAM" id="Phobius"/>
    </source>
</evidence>
<sequence>MILSELTALLPWVQALGGGIVTPALLVYFIMKIRRSNEIIVELGKSLKSHTEGNDEVFKKNDNK</sequence>
<organism evidence="2">
    <name type="scientific">marine sediment metagenome</name>
    <dbReference type="NCBI Taxonomy" id="412755"/>
    <lineage>
        <taxon>unclassified sequences</taxon>
        <taxon>metagenomes</taxon>
        <taxon>ecological metagenomes</taxon>
    </lineage>
</organism>
<keyword evidence="1" id="KW-1133">Transmembrane helix</keyword>